<reference evidence="4 5" key="1">
    <citation type="submission" date="2018-06" db="EMBL/GenBank/DDBJ databases">
        <title>Nitrincola tibetense sp. nov., isolated from Lake XuguoCo on Tibetan Plateau.</title>
        <authorList>
            <person name="Xing P."/>
        </authorList>
    </citation>
    <scope>NUCLEOTIDE SEQUENCE [LARGE SCALE GENOMIC DNA]</scope>
    <source>
        <strain evidence="5">xg18</strain>
    </source>
</reference>
<dbReference type="PROSITE" id="PS50110">
    <property type="entry name" value="RESPONSE_REGULATORY"/>
    <property type="match status" value="1"/>
</dbReference>
<dbReference type="InterPro" id="IPR001789">
    <property type="entry name" value="Sig_transdc_resp-reg_receiver"/>
</dbReference>
<dbReference type="InterPro" id="IPR011006">
    <property type="entry name" value="CheY-like_superfamily"/>
</dbReference>
<dbReference type="Gene3D" id="3.40.50.2300">
    <property type="match status" value="1"/>
</dbReference>
<dbReference type="PANTHER" id="PTHR44591">
    <property type="entry name" value="STRESS RESPONSE REGULATOR PROTEIN 1"/>
    <property type="match status" value="1"/>
</dbReference>
<dbReference type="GO" id="GO:0000160">
    <property type="term" value="P:phosphorelay signal transduction system"/>
    <property type="evidence" value="ECO:0007669"/>
    <property type="project" value="InterPro"/>
</dbReference>
<sequence>MNTLERVLYVEDDCDIREIATLALQDVGGLTVKVCESGAKALLEVDDFAPQLILLDVMMPGMDGPETLEAMRSQGSVTDQTAVAFMTAKVYPDELLRYRQLGVTQVIAKPFDPMTLADEVRGIWDTFND</sequence>
<dbReference type="SMART" id="SM00448">
    <property type="entry name" value="REC"/>
    <property type="match status" value="1"/>
</dbReference>
<organism evidence="4 5">
    <name type="scientific">Nitrincola tibetensis</name>
    <dbReference type="NCBI Taxonomy" id="2219697"/>
    <lineage>
        <taxon>Bacteria</taxon>
        <taxon>Pseudomonadati</taxon>
        <taxon>Pseudomonadota</taxon>
        <taxon>Gammaproteobacteria</taxon>
        <taxon>Oceanospirillales</taxon>
        <taxon>Oceanospirillaceae</taxon>
        <taxon>Nitrincola</taxon>
    </lineage>
</organism>
<evidence type="ECO:0000256" key="2">
    <source>
        <dbReference type="PROSITE-ProRule" id="PRU00169"/>
    </source>
</evidence>
<gene>
    <name evidence="4" type="ORF">DN062_09590</name>
</gene>
<dbReference type="Pfam" id="PF00072">
    <property type="entry name" value="Response_reg"/>
    <property type="match status" value="1"/>
</dbReference>
<proteinExistence type="predicted"/>
<dbReference type="PANTHER" id="PTHR44591:SF3">
    <property type="entry name" value="RESPONSE REGULATORY DOMAIN-CONTAINING PROTEIN"/>
    <property type="match status" value="1"/>
</dbReference>
<evidence type="ECO:0000259" key="3">
    <source>
        <dbReference type="PROSITE" id="PS50110"/>
    </source>
</evidence>
<keyword evidence="1 2" id="KW-0597">Phosphoprotein</keyword>
<dbReference type="OrthoDB" id="9800897at2"/>
<name>A0A364NLT5_9GAMM</name>
<dbReference type="EMBL" id="QKRX01000006">
    <property type="protein sequence ID" value="RAU18032.1"/>
    <property type="molecule type" value="Genomic_DNA"/>
</dbReference>
<feature type="domain" description="Response regulatory" evidence="3">
    <location>
        <begin position="6"/>
        <end position="124"/>
    </location>
</feature>
<evidence type="ECO:0000313" key="5">
    <source>
        <dbReference type="Proteomes" id="UP000250744"/>
    </source>
</evidence>
<feature type="modified residue" description="4-aspartylphosphate" evidence="2">
    <location>
        <position position="56"/>
    </location>
</feature>
<evidence type="ECO:0000256" key="1">
    <source>
        <dbReference type="ARBA" id="ARBA00022553"/>
    </source>
</evidence>
<dbReference type="InterPro" id="IPR050595">
    <property type="entry name" value="Bact_response_regulator"/>
</dbReference>
<keyword evidence="5" id="KW-1185">Reference proteome</keyword>
<protein>
    <recommendedName>
        <fullName evidence="3">Response regulatory domain-containing protein</fullName>
    </recommendedName>
</protein>
<accession>A0A364NLT5</accession>
<dbReference type="SUPFAM" id="SSF52172">
    <property type="entry name" value="CheY-like"/>
    <property type="match status" value="1"/>
</dbReference>
<evidence type="ECO:0000313" key="4">
    <source>
        <dbReference type="EMBL" id="RAU18032.1"/>
    </source>
</evidence>
<comment type="caution">
    <text evidence="4">The sequence shown here is derived from an EMBL/GenBank/DDBJ whole genome shotgun (WGS) entry which is preliminary data.</text>
</comment>
<dbReference type="RefSeq" id="WP_112159117.1">
    <property type="nucleotide sequence ID" value="NZ_QKRX01000006.1"/>
</dbReference>
<dbReference type="Proteomes" id="UP000250744">
    <property type="component" value="Unassembled WGS sequence"/>
</dbReference>
<dbReference type="AlphaFoldDB" id="A0A364NLT5"/>